<name>A0A9P0C9D9_BEMTA</name>
<evidence type="ECO:0000256" key="5">
    <source>
        <dbReference type="PROSITE-ProRule" id="PRU00267"/>
    </source>
</evidence>
<dbReference type="GO" id="GO:0030154">
    <property type="term" value="P:cell differentiation"/>
    <property type="evidence" value="ECO:0007669"/>
    <property type="project" value="TreeGrafter"/>
</dbReference>
<feature type="compositionally biased region" description="Low complexity" evidence="6">
    <location>
        <begin position="351"/>
        <end position="360"/>
    </location>
</feature>
<dbReference type="InterPro" id="IPR050140">
    <property type="entry name" value="SRY-related_HMG-box_TF-like"/>
</dbReference>
<dbReference type="PANTHER" id="PTHR10270">
    <property type="entry name" value="SOX TRANSCRIPTION FACTOR"/>
    <property type="match status" value="1"/>
</dbReference>
<feature type="DNA-binding region" description="HMG box" evidence="5">
    <location>
        <begin position="181"/>
        <end position="249"/>
    </location>
</feature>
<feature type="compositionally biased region" description="Polar residues" evidence="6">
    <location>
        <begin position="366"/>
        <end position="395"/>
    </location>
</feature>
<evidence type="ECO:0000313" key="8">
    <source>
        <dbReference type="EMBL" id="CAH0773115.1"/>
    </source>
</evidence>
<dbReference type="CDD" id="cd22032">
    <property type="entry name" value="HMG-box_SoxF"/>
    <property type="match status" value="1"/>
</dbReference>
<feature type="compositionally biased region" description="Polar residues" evidence="6">
    <location>
        <begin position="563"/>
        <end position="575"/>
    </location>
</feature>
<dbReference type="FunFam" id="1.10.30.10:FF:000008">
    <property type="entry name" value="transcription factor SOX-7"/>
    <property type="match status" value="1"/>
</dbReference>
<dbReference type="GO" id="GO:0005634">
    <property type="term" value="C:nucleus"/>
    <property type="evidence" value="ECO:0007669"/>
    <property type="project" value="UniProtKB-UniRule"/>
</dbReference>
<dbReference type="SUPFAM" id="SSF47095">
    <property type="entry name" value="HMG-box"/>
    <property type="match status" value="1"/>
</dbReference>
<keyword evidence="3" id="KW-0804">Transcription</keyword>
<evidence type="ECO:0000313" key="9">
    <source>
        <dbReference type="Proteomes" id="UP001152759"/>
    </source>
</evidence>
<evidence type="ECO:0000256" key="4">
    <source>
        <dbReference type="ARBA" id="ARBA00023242"/>
    </source>
</evidence>
<dbReference type="SMART" id="SM00398">
    <property type="entry name" value="HMG"/>
    <property type="match status" value="1"/>
</dbReference>
<feature type="region of interest" description="Disordered" evidence="6">
    <location>
        <begin position="561"/>
        <end position="649"/>
    </location>
</feature>
<dbReference type="Pfam" id="PF00505">
    <property type="entry name" value="HMG_box"/>
    <property type="match status" value="1"/>
</dbReference>
<feature type="domain" description="HMG box" evidence="7">
    <location>
        <begin position="181"/>
        <end position="249"/>
    </location>
</feature>
<keyword evidence="9" id="KW-1185">Reference proteome</keyword>
<gene>
    <name evidence="8" type="ORF">BEMITA_LOCUS9639</name>
</gene>
<dbReference type="EMBL" id="OU963866">
    <property type="protein sequence ID" value="CAH0773115.1"/>
    <property type="molecule type" value="Genomic_DNA"/>
</dbReference>
<evidence type="ECO:0000256" key="2">
    <source>
        <dbReference type="ARBA" id="ARBA00023125"/>
    </source>
</evidence>
<dbReference type="GO" id="GO:0001228">
    <property type="term" value="F:DNA-binding transcription activator activity, RNA polymerase II-specific"/>
    <property type="evidence" value="ECO:0007669"/>
    <property type="project" value="TreeGrafter"/>
</dbReference>
<keyword evidence="2 5" id="KW-0238">DNA-binding</keyword>
<feature type="region of interest" description="Disordered" evidence="6">
    <location>
        <begin position="242"/>
        <end position="414"/>
    </location>
</feature>
<dbReference type="PANTHER" id="PTHR10270:SF317">
    <property type="entry name" value="TRANSCRIPTION FACTOR SOX-15-RELATED"/>
    <property type="match status" value="1"/>
</dbReference>
<evidence type="ECO:0000256" key="1">
    <source>
        <dbReference type="ARBA" id="ARBA00023015"/>
    </source>
</evidence>
<evidence type="ECO:0000256" key="3">
    <source>
        <dbReference type="ARBA" id="ARBA00023163"/>
    </source>
</evidence>
<organism evidence="8 9">
    <name type="scientific">Bemisia tabaci</name>
    <name type="common">Sweetpotato whitefly</name>
    <name type="synonym">Aleurodes tabaci</name>
    <dbReference type="NCBI Taxonomy" id="7038"/>
    <lineage>
        <taxon>Eukaryota</taxon>
        <taxon>Metazoa</taxon>
        <taxon>Ecdysozoa</taxon>
        <taxon>Arthropoda</taxon>
        <taxon>Hexapoda</taxon>
        <taxon>Insecta</taxon>
        <taxon>Pterygota</taxon>
        <taxon>Neoptera</taxon>
        <taxon>Paraneoptera</taxon>
        <taxon>Hemiptera</taxon>
        <taxon>Sternorrhyncha</taxon>
        <taxon>Aleyrodoidea</taxon>
        <taxon>Aleyrodidae</taxon>
        <taxon>Aleyrodinae</taxon>
        <taxon>Bemisia</taxon>
    </lineage>
</organism>
<evidence type="ECO:0000256" key="6">
    <source>
        <dbReference type="SAM" id="MobiDB-lite"/>
    </source>
</evidence>
<reference evidence="8" key="1">
    <citation type="submission" date="2021-12" db="EMBL/GenBank/DDBJ databases">
        <authorList>
            <person name="King R."/>
        </authorList>
    </citation>
    <scope>NUCLEOTIDE SEQUENCE</scope>
</reference>
<feature type="compositionally biased region" description="Low complexity" evidence="6">
    <location>
        <begin position="261"/>
        <end position="297"/>
    </location>
</feature>
<dbReference type="Proteomes" id="UP001152759">
    <property type="component" value="Chromosome 5"/>
</dbReference>
<keyword evidence="4 5" id="KW-0539">Nucleus</keyword>
<dbReference type="GO" id="GO:0000978">
    <property type="term" value="F:RNA polymerase II cis-regulatory region sequence-specific DNA binding"/>
    <property type="evidence" value="ECO:0007669"/>
    <property type="project" value="TreeGrafter"/>
</dbReference>
<proteinExistence type="predicted"/>
<dbReference type="PROSITE" id="PS50118">
    <property type="entry name" value="HMG_BOX_2"/>
    <property type="match status" value="1"/>
</dbReference>
<dbReference type="Gene3D" id="1.10.30.10">
    <property type="entry name" value="High mobility group box domain"/>
    <property type="match status" value="1"/>
</dbReference>
<sequence length="769" mass="84008">MSSQTNLESSGGDHESTIHSTYGSNYSIMEEYNKSELLQHSALGSPGQQHQNGSYMSNNLQSPLIPTSNSPSIYQHPLYSSQRSYIHHNYSLNNSSESELGVPIAQILPGVHQPRFQGDEMSSWLPNSSLLGGNGLVLGDSRSSHLANYHQHLSGSDVTMSINAKIGPNAHQQKVTKEQRIRRPMNAFMVWAKVERKKLADENPDLHNADLSKMLGKKWRSLTPQDRRPYVEEAERLRVIHMQEHPNYKYRPRRRKHNKRSGSVGPSPPSSNHSAHSPGLPQGPQRRPSPHPQQSQQTKLQAQYPGSPYQPQAAFSPGMHQQPYNYYSPPPKNSPYYPSSESPFTPVGINTPESSPTCSPEPKPSQNEPSQNDQNNPLENNSAPSVITKAASSQGEEAANPSLPTPEMSPMEQEKDFNNHNHQMEDSKRVYQYPVPVPVSSAADTGSYYSHRLPQAAAPYRAHNLSYGAGYPAGPQGHSPIAMSVNKGMVMMCTKGSIAGYDHSGMVTGTFFPPIATSQDQQVLGGSSSHHMYTAASSHSSRSFLPSYPSAGLGAGSPVAGSQYATCSSPGSSAARTPLENYSGLNSQRSMPREYQESMSGYDMSLGINMESPQSGGAAPGPPPSEGMMGNEMGRQEPGGPPPGEDSNAELDKFLKYSSQHPGMSSGLELAEQQMMDTNHNYHLQPPPHNYYQSYQPHVELHGAQHGAFLIPKQELLNQQYLLPDQHYTHLAAEQPLAQPPGPGQTLKAGPGEEFSAIFADVRKTCYSS</sequence>
<keyword evidence="1" id="KW-0805">Transcription regulation</keyword>
<dbReference type="InterPro" id="IPR009071">
    <property type="entry name" value="HMG_box_dom"/>
</dbReference>
<dbReference type="AlphaFoldDB" id="A0A9P0C9D9"/>
<feature type="compositionally biased region" description="Low complexity" evidence="6">
    <location>
        <begin position="334"/>
        <end position="343"/>
    </location>
</feature>
<evidence type="ECO:0000259" key="7">
    <source>
        <dbReference type="PROSITE" id="PS50118"/>
    </source>
</evidence>
<dbReference type="InterPro" id="IPR036910">
    <property type="entry name" value="HMG_box_dom_sf"/>
</dbReference>
<protein>
    <recommendedName>
        <fullName evidence="7">HMG box domain-containing protein</fullName>
    </recommendedName>
</protein>
<feature type="compositionally biased region" description="Basic residues" evidence="6">
    <location>
        <begin position="248"/>
        <end position="260"/>
    </location>
</feature>
<accession>A0A9P0C9D9</accession>